<keyword evidence="3 5" id="KW-0067">ATP-binding</keyword>
<evidence type="ECO:0000256" key="3">
    <source>
        <dbReference type="ARBA" id="ARBA00022840"/>
    </source>
</evidence>
<dbReference type="Gene3D" id="3.40.50.300">
    <property type="entry name" value="P-loop containing nucleotide triphosphate hydrolases"/>
    <property type="match status" value="2"/>
</dbReference>
<keyword evidence="4 5" id="KW-0694">RNA-binding</keyword>
<comment type="function">
    <text evidence="5">RNA helicase.</text>
</comment>
<comment type="catalytic activity">
    <reaction evidence="5">
        <text>ATP + H2O = ADP + phosphate + H(+)</text>
        <dbReference type="Rhea" id="RHEA:13065"/>
        <dbReference type="ChEBI" id="CHEBI:15377"/>
        <dbReference type="ChEBI" id="CHEBI:15378"/>
        <dbReference type="ChEBI" id="CHEBI:30616"/>
        <dbReference type="ChEBI" id="CHEBI:43474"/>
        <dbReference type="ChEBI" id="CHEBI:456216"/>
        <dbReference type="EC" id="3.6.4.13"/>
    </reaction>
</comment>
<keyword evidence="5 8" id="KW-0347">Helicase</keyword>
<dbReference type="Pfam" id="PF00271">
    <property type="entry name" value="Helicase_C"/>
    <property type="match status" value="1"/>
</dbReference>
<evidence type="ECO:0000259" key="6">
    <source>
        <dbReference type="PROSITE" id="PS51192"/>
    </source>
</evidence>
<name>A0AAD9GJT4_BABDI</name>
<dbReference type="PROSITE" id="PS51194">
    <property type="entry name" value="HELICASE_CTER"/>
    <property type="match status" value="1"/>
</dbReference>
<comment type="domain">
    <text evidence="5">The Q motif is unique to and characteristic of the DEAD box family of RNA helicases and controls ATP binding and hydrolysis.</text>
</comment>
<evidence type="ECO:0000313" key="8">
    <source>
        <dbReference type="EMBL" id="KAK1939588.1"/>
    </source>
</evidence>
<dbReference type="SUPFAM" id="SSF52540">
    <property type="entry name" value="P-loop containing nucleoside triphosphate hydrolases"/>
    <property type="match status" value="1"/>
</dbReference>
<dbReference type="GO" id="GO:0016787">
    <property type="term" value="F:hydrolase activity"/>
    <property type="evidence" value="ECO:0007669"/>
    <property type="project" value="UniProtKB-KW"/>
</dbReference>
<dbReference type="GO" id="GO:0005524">
    <property type="term" value="F:ATP binding"/>
    <property type="evidence" value="ECO:0007669"/>
    <property type="project" value="UniProtKB-UniRule"/>
</dbReference>
<keyword evidence="9" id="KW-1185">Reference proteome</keyword>
<dbReference type="InterPro" id="IPR011545">
    <property type="entry name" value="DEAD/DEAH_box_helicase_dom"/>
</dbReference>
<evidence type="ECO:0000256" key="5">
    <source>
        <dbReference type="RuleBase" id="RU365068"/>
    </source>
</evidence>
<sequence length="610" mass="69017">MGRIRPPKMAIAQAQPTPNHVGAPLVRHIVPFPADVRVWGSSVIEYRPRLSQLTIEKASQTFHRRFKRVKPMTNGQPVVPNGIQLGSLQPQLAGTDLFIAAPPQSGKTLLYLLPEAVRQAYIVQDGLINTAHKTLVLVPTADLVLLGSRKAAGVLRQTSNVQALYYKDVLDGSYREIVSKSNVVYATPHCAIKATLKTPNIFEDVRLLILDEAQRLLKSQSAVTVMRLKTLLHSDIQTVVLSPRNDTLLRQFVSRALRVDMKVISFCPEYDGSKVTQHIWGPQRSAAFELVKNLNIQEEPQITQMTAIEQKVKDTRSKILQYCKSHEVLIDPAYKCEYMLYDPFKLSQIVYAALKEGKRIIVFFPTVRMTQFCYVYFKHLVGVKQQLYALHGGLSPEKRRFTIDVFASVHEGVLFCTDMASLGLNLGDVDLIVHVGAPESVDVLADRVGMCRREDKRCRNLLILHDLDAHLLYEAAERNCDIKPTESLLYKDVSFQAQTAWVNNSCYRASCELMYRSLLGYYCNNASRLKFQRWQVPSLVYELIRSFGFTDTFSVTKQFASRLQLWDAPGLVIDNKSTRKTELQAAAAGHPGFRSRFMQTKVENIDELIK</sequence>
<reference evidence="8" key="2">
    <citation type="submission" date="2021-05" db="EMBL/GenBank/DDBJ databases">
        <authorList>
            <person name="Pain A."/>
        </authorList>
    </citation>
    <scope>NUCLEOTIDE SEQUENCE</scope>
    <source>
        <strain evidence="8">1802A</strain>
    </source>
</reference>
<dbReference type="PROSITE" id="PS51192">
    <property type="entry name" value="HELICASE_ATP_BIND_1"/>
    <property type="match status" value="1"/>
</dbReference>
<dbReference type="EC" id="3.6.4.13" evidence="5"/>
<dbReference type="SMART" id="SM00490">
    <property type="entry name" value="HELICc"/>
    <property type="match status" value="1"/>
</dbReference>
<reference evidence="8" key="1">
    <citation type="journal article" date="2014" name="Nucleic Acids Res.">
        <title>The evolutionary dynamics of variant antigen genes in Babesia reveal a history of genomic innovation underlying host-parasite interaction.</title>
        <authorList>
            <person name="Jackson A.P."/>
            <person name="Otto T.D."/>
            <person name="Darby A."/>
            <person name="Ramaprasad A."/>
            <person name="Xia D."/>
            <person name="Echaide I.E."/>
            <person name="Farber M."/>
            <person name="Gahlot S."/>
            <person name="Gamble J."/>
            <person name="Gupta D."/>
            <person name="Gupta Y."/>
            <person name="Jackson L."/>
            <person name="Malandrin L."/>
            <person name="Malas T.B."/>
            <person name="Moussa E."/>
            <person name="Nair M."/>
            <person name="Reid A.J."/>
            <person name="Sanders M."/>
            <person name="Sharma J."/>
            <person name="Tracey A."/>
            <person name="Quail M.A."/>
            <person name="Weir W."/>
            <person name="Wastling J.M."/>
            <person name="Hall N."/>
            <person name="Willadsen P."/>
            <person name="Lingelbach K."/>
            <person name="Shiels B."/>
            <person name="Tait A."/>
            <person name="Berriman M."/>
            <person name="Allred D.R."/>
            <person name="Pain A."/>
        </authorList>
    </citation>
    <scope>NUCLEOTIDE SEQUENCE</scope>
    <source>
        <strain evidence="8">1802A</strain>
    </source>
</reference>
<evidence type="ECO:0000256" key="2">
    <source>
        <dbReference type="ARBA" id="ARBA00022801"/>
    </source>
</evidence>
<accession>A0AAD9GJT4</accession>
<dbReference type="InterPro" id="IPR027417">
    <property type="entry name" value="P-loop_NTPase"/>
</dbReference>
<dbReference type="GO" id="GO:0003724">
    <property type="term" value="F:RNA helicase activity"/>
    <property type="evidence" value="ECO:0007669"/>
    <property type="project" value="UniProtKB-EC"/>
</dbReference>
<dbReference type="SMART" id="SM00487">
    <property type="entry name" value="DEXDc"/>
    <property type="match status" value="1"/>
</dbReference>
<dbReference type="InterPro" id="IPR001650">
    <property type="entry name" value="Helicase_C-like"/>
</dbReference>
<feature type="domain" description="Helicase C-terminal" evidence="7">
    <location>
        <begin position="345"/>
        <end position="494"/>
    </location>
</feature>
<evidence type="ECO:0000256" key="1">
    <source>
        <dbReference type="ARBA" id="ARBA00022741"/>
    </source>
</evidence>
<comment type="caution">
    <text evidence="8">The sequence shown here is derived from an EMBL/GenBank/DDBJ whole genome shotgun (WGS) entry which is preliminary data.</text>
</comment>
<evidence type="ECO:0000259" key="7">
    <source>
        <dbReference type="PROSITE" id="PS51194"/>
    </source>
</evidence>
<dbReference type="InterPro" id="IPR014001">
    <property type="entry name" value="Helicase_ATP-bd"/>
</dbReference>
<keyword evidence="1 5" id="KW-0547">Nucleotide-binding</keyword>
<dbReference type="EMBL" id="JAHBMH010000007">
    <property type="protein sequence ID" value="KAK1939588.1"/>
    <property type="molecule type" value="Genomic_DNA"/>
</dbReference>
<dbReference type="Pfam" id="PF00270">
    <property type="entry name" value="DEAD"/>
    <property type="match status" value="1"/>
</dbReference>
<dbReference type="PANTHER" id="PTHR24031">
    <property type="entry name" value="RNA HELICASE"/>
    <property type="match status" value="1"/>
</dbReference>
<organism evidence="8 9">
    <name type="scientific">Babesia divergens</name>
    <dbReference type="NCBI Taxonomy" id="32595"/>
    <lineage>
        <taxon>Eukaryota</taxon>
        <taxon>Sar</taxon>
        <taxon>Alveolata</taxon>
        <taxon>Apicomplexa</taxon>
        <taxon>Aconoidasida</taxon>
        <taxon>Piroplasmida</taxon>
        <taxon>Babesiidae</taxon>
        <taxon>Babesia</taxon>
    </lineage>
</organism>
<gene>
    <name evidence="8" type="ORF">X943_001316</name>
</gene>
<dbReference type="AlphaFoldDB" id="A0AAD9GJT4"/>
<evidence type="ECO:0000313" key="9">
    <source>
        <dbReference type="Proteomes" id="UP001195914"/>
    </source>
</evidence>
<comment type="similarity">
    <text evidence="5">Belongs to the DEAD box helicase family.</text>
</comment>
<protein>
    <recommendedName>
        <fullName evidence="5">ATP-dependent RNA helicase</fullName>
        <ecNumber evidence="5">3.6.4.13</ecNumber>
    </recommendedName>
</protein>
<dbReference type="GO" id="GO:0003723">
    <property type="term" value="F:RNA binding"/>
    <property type="evidence" value="ECO:0007669"/>
    <property type="project" value="UniProtKB-UniRule"/>
</dbReference>
<keyword evidence="2 5" id="KW-0378">Hydrolase</keyword>
<proteinExistence type="inferred from homology"/>
<dbReference type="Proteomes" id="UP001195914">
    <property type="component" value="Unassembled WGS sequence"/>
</dbReference>
<feature type="domain" description="Helicase ATP-binding" evidence="6">
    <location>
        <begin position="88"/>
        <end position="242"/>
    </location>
</feature>
<evidence type="ECO:0000256" key="4">
    <source>
        <dbReference type="ARBA" id="ARBA00022884"/>
    </source>
</evidence>